<accession>A0AAX4P1U9</accession>
<feature type="domain" description="TauD/TfdA-like" evidence="4">
    <location>
        <begin position="105"/>
        <end position="342"/>
    </location>
</feature>
<dbReference type="Proteomes" id="UP001472866">
    <property type="component" value="Chromosome 02"/>
</dbReference>
<dbReference type="InterPro" id="IPR050411">
    <property type="entry name" value="AlphaKG_dependent_hydroxylases"/>
</dbReference>
<evidence type="ECO:0000256" key="3">
    <source>
        <dbReference type="SAM" id="MobiDB-lite"/>
    </source>
</evidence>
<dbReference type="InterPro" id="IPR042098">
    <property type="entry name" value="TauD-like_sf"/>
</dbReference>
<dbReference type="EMBL" id="CP151502">
    <property type="protein sequence ID" value="WZN60045.1"/>
    <property type="molecule type" value="Genomic_DNA"/>
</dbReference>
<evidence type="ECO:0000256" key="2">
    <source>
        <dbReference type="ARBA" id="ARBA00023194"/>
    </source>
</evidence>
<dbReference type="InterPro" id="IPR003819">
    <property type="entry name" value="TauD/TfdA-like"/>
</dbReference>
<keyword evidence="1" id="KW-0560">Oxidoreductase</keyword>
<reference evidence="5 6" key="1">
    <citation type="submission" date="2024-03" db="EMBL/GenBank/DDBJ databases">
        <title>Complete genome sequence of the green alga Chloropicon roscoffensis RCC1871.</title>
        <authorList>
            <person name="Lemieux C."/>
            <person name="Pombert J.-F."/>
            <person name="Otis C."/>
            <person name="Turmel M."/>
        </authorList>
    </citation>
    <scope>NUCLEOTIDE SEQUENCE [LARGE SCALE GENOMIC DNA]</scope>
    <source>
        <strain evidence="5 6">RCC1871</strain>
    </source>
</reference>
<evidence type="ECO:0000313" key="6">
    <source>
        <dbReference type="Proteomes" id="UP001472866"/>
    </source>
</evidence>
<dbReference type="GO" id="GO:0017000">
    <property type="term" value="P:antibiotic biosynthetic process"/>
    <property type="evidence" value="ECO:0007669"/>
    <property type="project" value="UniProtKB-KW"/>
</dbReference>
<proteinExistence type="predicted"/>
<dbReference type="Pfam" id="PF02668">
    <property type="entry name" value="TauD"/>
    <property type="match status" value="1"/>
</dbReference>
<organism evidence="5 6">
    <name type="scientific">Chloropicon roscoffensis</name>
    <dbReference type="NCBI Taxonomy" id="1461544"/>
    <lineage>
        <taxon>Eukaryota</taxon>
        <taxon>Viridiplantae</taxon>
        <taxon>Chlorophyta</taxon>
        <taxon>Chloropicophyceae</taxon>
        <taxon>Chloropicales</taxon>
        <taxon>Chloropicaceae</taxon>
        <taxon>Chloropicon</taxon>
    </lineage>
</organism>
<feature type="region of interest" description="Disordered" evidence="3">
    <location>
        <begin position="1"/>
        <end position="24"/>
    </location>
</feature>
<gene>
    <name evidence="5" type="ORF">HKI87_02g15730</name>
</gene>
<keyword evidence="6" id="KW-1185">Reference proteome</keyword>
<dbReference type="Gene3D" id="3.60.130.10">
    <property type="entry name" value="Clavaminate synthase-like"/>
    <property type="match status" value="1"/>
</dbReference>
<evidence type="ECO:0000259" key="4">
    <source>
        <dbReference type="Pfam" id="PF02668"/>
    </source>
</evidence>
<keyword evidence="2" id="KW-0045">Antibiotic biosynthesis</keyword>
<dbReference type="PANTHER" id="PTHR10696">
    <property type="entry name" value="GAMMA-BUTYROBETAINE HYDROXYLASE-RELATED"/>
    <property type="match status" value="1"/>
</dbReference>
<name>A0AAX4P1U9_9CHLO</name>
<dbReference type="GO" id="GO:0051213">
    <property type="term" value="F:dioxygenase activity"/>
    <property type="evidence" value="ECO:0007669"/>
    <property type="project" value="UniProtKB-KW"/>
</dbReference>
<protein>
    <submittedName>
        <fullName evidence="5">Taurine catabolism dioxygenase TauD-like protein</fullName>
    </submittedName>
</protein>
<feature type="compositionally biased region" description="Basic residues" evidence="3">
    <location>
        <begin position="1"/>
        <end position="10"/>
    </location>
</feature>
<evidence type="ECO:0000313" key="5">
    <source>
        <dbReference type="EMBL" id="WZN60045.1"/>
    </source>
</evidence>
<dbReference type="PANTHER" id="PTHR10696:SF56">
    <property type="entry name" value="TAUD_TFDA-LIKE DOMAIN-CONTAINING PROTEIN"/>
    <property type="match status" value="1"/>
</dbReference>
<dbReference type="AlphaFoldDB" id="A0AAX4P1U9"/>
<keyword evidence="5" id="KW-0223">Dioxygenase</keyword>
<evidence type="ECO:0000256" key="1">
    <source>
        <dbReference type="ARBA" id="ARBA00023002"/>
    </source>
</evidence>
<sequence length="382" mass="43306">MERAFRRRAVARASPKPTSPRPTRAFRRLAVAGAAQRHVDEAAAWTAKEAWRERRSWERVLSRRERRELEDATARILDSPLQLEEANSELDPRDWLSPQLLHDFQGIRGELLRGRGFALIRNVPVDLCKEQKAVVGLLLGRSFGQLRPQNKHGHLLGHVQDLGLNPMDPSVRIYATKAAQPPHTDSADIVGLLCCQPAIEGGLTSFASSVSIFRELEAECPRLATLLTQPFFVDRKGEVPEGQAPFYELAIYHRTPREGRMVCICDRSFITAAQRWDEVPRLTAEQELALDALEAKATSDHLRVDMMLEPGDFQLLHSHQTLHFRSEFRDDPEKPRHLLRLWMCPADGIELPPPFARRYGTIEVGRRGGLPCKRHTVPLEAC</sequence>
<dbReference type="SUPFAM" id="SSF51197">
    <property type="entry name" value="Clavaminate synthase-like"/>
    <property type="match status" value="1"/>
</dbReference>